<feature type="compositionally biased region" description="Acidic residues" evidence="3">
    <location>
        <begin position="275"/>
        <end position="286"/>
    </location>
</feature>
<dbReference type="InterPro" id="IPR035979">
    <property type="entry name" value="RBD_domain_sf"/>
</dbReference>
<feature type="region of interest" description="Disordered" evidence="3">
    <location>
        <begin position="266"/>
        <end position="286"/>
    </location>
</feature>
<dbReference type="Pfam" id="PF00076">
    <property type="entry name" value="RRM_1"/>
    <property type="match status" value="2"/>
</dbReference>
<dbReference type="InterPro" id="IPR000504">
    <property type="entry name" value="RRM_dom"/>
</dbReference>
<sequence>MAASTGTMALAASCLSSSSKANHSFKVSLAAVRICSALALRRTISLKPASSLLPYLLFSQKSRLFRQGSAMQDILLEDKHVVAGEKSQFEEVNRTKLYVVNLPLDCTASYLENLFGRFGTVNGVEIIKKKNGENRGFAFVVMSSEEEAQVAIEKLNSYELSGRIIRVELAKRFNKPISTPLTRNSSKLEMKNDIYVSNLAWKVRSGILRDFFATKFKPVSARVIFDTPSGRSAGYGFVSFATKEEAEAAVSELNGEELMGRPLRLRLNEKKNDQPESEESADELQS</sequence>
<dbReference type="PROSITE" id="PS50102">
    <property type="entry name" value="RRM"/>
    <property type="match status" value="2"/>
</dbReference>
<accession>A0A835UD78</accession>
<keyword evidence="1 2" id="KW-0694">RNA-binding</keyword>
<dbReference type="AlphaFoldDB" id="A0A835UD78"/>
<dbReference type="SMART" id="SM00360">
    <property type="entry name" value="RRM"/>
    <property type="match status" value="2"/>
</dbReference>
<gene>
    <name evidence="5" type="ORF">HPP92_022110</name>
</gene>
<dbReference type="GO" id="GO:0009535">
    <property type="term" value="C:chloroplast thylakoid membrane"/>
    <property type="evidence" value="ECO:0007669"/>
    <property type="project" value="TreeGrafter"/>
</dbReference>
<dbReference type="InterPro" id="IPR050502">
    <property type="entry name" value="Euk_RNA-bind_prot"/>
</dbReference>
<dbReference type="EMBL" id="JADCNL010000012">
    <property type="protein sequence ID" value="KAG0456953.1"/>
    <property type="molecule type" value="Genomic_DNA"/>
</dbReference>
<feature type="domain" description="RRM" evidence="4">
    <location>
        <begin position="192"/>
        <end position="270"/>
    </location>
</feature>
<evidence type="ECO:0000256" key="2">
    <source>
        <dbReference type="PROSITE-ProRule" id="PRU00176"/>
    </source>
</evidence>
<dbReference type="GO" id="GO:1901259">
    <property type="term" value="P:chloroplast rRNA processing"/>
    <property type="evidence" value="ECO:0007669"/>
    <property type="project" value="TreeGrafter"/>
</dbReference>
<reference evidence="5 6" key="1">
    <citation type="journal article" date="2020" name="Nat. Food">
        <title>A phased Vanilla planifolia genome enables genetic improvement of flavour and production.</title>
        <authorList>
            <person name="Hasing T."/>
            <person name="Tang H."/>
            <person name="Brym M."/>
            <person name="Khazi F."/>
            <person name="Huang T."/>
            <person name="Chambers A.H."/>
        </authorList>
    </citation>
    <scope>NUCLEOTIDE SEQUENCE [LARGE SCALE GENOMIC DNA]</scope>
    <source>
        <tissue evidence="5">Leaf</tissue>
    </source>
</reference>
<dbReference type="Proteomes" id="UP000636800">
    <property type="component" value="Chromosome 12"/>
</dbReference>
<evidence type="ECO:0000313" key="6">
    <source>
        <dbReference type="Proteomes" id="UP000636800"/>
    </source>
</evidence>
<evidence type="ECO:0000259" key="4">
    <source>
        <dbReference type="PROSITE" id="PS50102"/>
    </source>
</evidence>
<feature type="domain" description="RRM" evidence="4">
    <location>
        <begin position="95"/>
        <end position="172"/>
    </location>
</feature>
<evidence type="ECO:0000256" key="3">
    <source>
        <dbReference type="SAM" id="MobiDB-lite"/>
    </source>
</evidence>
<dbReference type="InterPro" id="IPR012677">
    <property type="entry name" value="Nucleotide-bd_a/b_plait_sf"/>
</dbReference>
<dbReference type="Gene3D" id="3.30.70.330">
    <property type="match status" value="2"/>
</dbReference>
<dbReference type="PANTHER" id="PTHR48025">
    <property type="entry name" value="OS02G0815200 PROTEIN"/>
    <property type="match status" value="1"/>
</dbReference>
<name>A0A835UD78_VANPL</name>
<dbReference type="PANTHER" id="PTHR48025:SF6">
    <property type="entry name" value="RRM DOMAIN-CONTAINING PROTEIN"/>
    <property type="match status" value="1"/>
</dbReference>
<dbReference type="SUPFAM" id="SSF54928">
    <property type="entry name" value="RNA-binding domain, RBD"/>
    <property type="match status" value="2"/>
</dbReference>
<evidence type="ECO:0000313" key="5">
    <source>
        <dbReference type="EMBL" id="KAG0456953.1"/>
    </source>
</evidence>
<organism evidence="5 6">
    <name type="scientific">Vanilla planifolia</name>
    <name type="common">Vanilla</name>
    <dbReference type="NCBI Taxonomy" id="51239"/>
    <lineage>
        <taxon>Eukaryota</taxon>
        <taxon>Viridiplantae</taxon>
        <taxon>Streptophyta</taxon>
        <taxon>Embryophyta</taxon>
        <taxon>Tracheophyta</taxon>
        <taxon>Spermatophyta</taxon>
        <taxon>Magnoliopsida</taxon>
        <taxon>Liliopsida</taxon>
        <taxon>Asparagales</taxon>
        <taxon>Orchidaceae</taxon>
        <taxon>Vanilloideae</taxon>
        <taxon>Vanilleae</taxon>
        <taxon>Vanilla</taxon>
    </lineage>
</organism>
<evidence type="ECO:0000256" key="1">
    <source>
        <dbReference type="ARBA" id="ARBA00022884"/>
    </source>
</evidence>
<dbReference type="GO" id="GO:0003729">
    <property type="term" value="F:mRNA binding"/>
    <property type="evidence" value="ECO:0007669"/>
    <property type="project" value="TreeGrafter"/>
</dbReference>
<keyword evidence="6" id="KW-1185">Reference proteome</keyword>
<proteinExistence type="predicted"/>
<comment type="caution">
    <text evidence="5">The sequence shown here is derived from an EMBL/GenBank/DDBJ whole genome shotgun (WGS) entry which is preliminary data.</text>
</comment>
<protein>
    <recommendedName>
        <fullName evidence="4">RRM domain-containing protein</fullName>
    </recommendedName>
</protein>